<evidence type="ECO:0000313" key="3">
    <source>
        <dbReference type="EMBL" id="RLU27099.1"/>
    </source>
</evidence>
<dbReference type="PROSITE" id="PS51450">
    <property type="entry name" value="LRR"/>
    <property type="match status" value="3"/>
</dbReference>
<accession>A0A3L8E4D5</accession>
<name>A0A3L8E4D5_OOCBI</name>
<evidence type="ECO:0000256" key="1">
    <source>
        <dbReference type="ARBA" id="ARBA00022614"/>
    </source>
</evidence>
<proteinExistence type="predicted"/>
<dbReference type="PANTHER" id="PTHR15454">
    <property type="entry name" value="NISCHARIN RELATED"/>
    <property type="match status" value="1"/>
</dbReference>
<dbReference type="OrthoDB" id="266138at2759"/>
<gene>
    <name evidence="3" type="ORF">DMN91_000898</name>
</gene>
<dbReference type="Gene3D" id="3.80.10.10">
    <property type="entry name" value="Ribonuclease Inhibitor"/>
    <property type="match status" value="1"/>
</dbReference>
<dbReference type="InterPro" id="IPR001611">
    <property type="entry name" value="Leu-rich_rpt"/>
</dbReference>
<organism evidence="3 4">
    <name type="scientific">Ooceraea biroi</name>
    <name type="common">Clonal raider ant</name>
    <name type="synonym">Cerapachys biroi</name>
    <dbReference type="NCBI Taxonomy" id="2015173"/>
    <lineage>
        <taxon>Eukaryota</taxon>
        <taxon>Metazoa</taxon>
        <taxon>Ecdysozoa</taxon>
        <taxon>Arthropoda</taxon>
        <taxon>Hexapoda</taxon>
        <taxon>Insecta</taxon>
        <taxon>Pterygota</taxon>
        <taxon>Neoptera</taxon>
        <taxon>Endopterygota</taxon>
        <taxon>Hymenoptera</taxon>
        <taxon>Apocrita</taxon>
        <taxon>Aculeata</taxon>
        <taxon>Formicoidea</taxon>
        <taxon>Formicidae</taxon>
        <taxon>Dorylinae</taxon>
        <taxon>Ooceraea</taxon>
    </lineage>
</organism>
<dbReference type="GO" id="GO:0005737">
    <property type="term" value="C:cytoplasm"/>
    <property type="evidence" value="ECO:0007669"/>
    <property type="project" value="TreeGrafter"/>
</dbReference>
<comment type="caution">
    <text evidence="3">The sequence shown here is derived from an EMBL/GenBank/DDBJ whole genome shotgun (WGS) entry which is preliminary data.</text>
</comment>
<dbReference type="Proteomes" id="UP000279307">
    <property type="component" value="Chromosome 1"/>
</dbReference>
<dbReference type="SMART" id="SM00365">
    <property type="entry name" value="LRR_SD22"/>
    <property type="match status" value="3"/>
</dbReference>
<sequence length="171" mass="19315">MAAGKPTTSKEAIRRWEEENGQSAVTATEIILSFQWPPIEKMDNALATLVNCEKLSLSTNMIEKIAGIGTLKNLKVLSLGRNVIKGFAGLEPLGDTLEELWISYNCIEKLKGIQAMKNLRVEQWRIEVARRLPNLEKLDGEPIIRTEENPVMIQSTKYDNLPLDELEQEHT</sequence>
<dbReference type="SUPFAM" id="SSF52058">
    <property type="entry name" value="L domain-like"/>
    <property type="match status" value="1"/>
</dbReference>
<protein>
    <recommendedName>
        <fullName evidence="5">Dynein light chain 1, axonemal</fullName>
    </recommendedName>
</protein>
<dbReference type="GO" id="GO:0045504">
    <property type="term" value="F:dynein heavy chain binding"/>
    <property type="evidence" value="ECO:0007669"/>
    <property type="project" value="TreeGrafter"/>
</dbReference>
<dbReference type="PANTHER" id="PTHR15454:SF73">
    <property type="entry name" value="DYNEIN AXONEMAL LIGHT CHAIN 1"/>
    <property type="match status" value="1"/>
</dbReference>
<dbReference type="EMBL" id="QOIP01000001">
    <property type="protein sequence ID" value="RLU27099.1"/>
    <property type="molecule type" value="Genomic_DNA"/>
</dbReference>
<keyword evidence="2" id="KW-0677">Repeat</keyword>
<evidence type="ECO:0000313" key="4">
    <source>
        <dbReference type="Proteomes" id="UP000279307"/>
    </source>
</evidence>
<evidence type="ECO:0000256" key="2">
    <source>
        <dbReference type="ARBA" id="ARBA00022737"/>
    </source>
</evidence>
<evidence type="ECO:0008006" key="5">
    <source>
        <dbReference type="Google" id="ProtNLM"/>
    </source>
</evidence>
<dbReference type="GO" id="GO:0036158">
    <property type="term" value="P:outer dynein arm assembly"/>
    <property type="evidence" value="ECO:0007669"/>
    <property type="project" value="TreeGrafter"/>
</dbReference>
<reference evidence="3 4" key="1">
    <citation type="journal article" date="2018" name="Genome Res.">
        <title>The genomic architecture and molecular evolution of ant odorant receptors.</title>
        <authorList>
            <person name="McKenzie S.K."/>
            <person name="Kronauer D.J.C."/>
        </authorList>
    </citation>
    <scope>NUCLEOTIDE SEQUENCE [LARGE SCALE GENOMIC DNA]</scope>
    <source>
        <strain evidence="3">Clonal line C1</strain>
    </source>
</reference>
<dbReference type="InterPro" id="IPR032675">
    <property type="entry name" value="LRR_dom_sf"/>
</dbReference>
<dbReference type="GO" id="GO:0043014">
    <property type="term" value="F:alpha-tubulin binding"/>
    <property type="evidence" value="ECO:0007669"/>
    <property type="project" value="TreeGrafter"/>
</dbReference>
<dbReference type="AlphaFoldDB" id="A0A3L8E4D5"/>
<keyword evidence="1" id="KW-0433">Leucine-rich repeat</keyword>